<gene>
    <name evidence="9" type="ORF">J0P97_15110</name>
</gene>
<dbReference type="EMBL" id="JAFLHG010000019">
    <property type="protein sequence ID" value="MBT8799387.1"/>
    <property type="molecule type" value="Genomic_DNA"/>
</dbReference>
<evidence type="ECO:0000256" key="4">
    <source>
        <dbReference type="ARBA" id="ARBA00022692"/>
    </source>
</evidence>
<feature type="transmembrane region" description="Helical" evidence="7">
    <location>
        <begin position="267"/>
        <end position="288"/>
    </location>
</feature>
<feature type="transmembrane region" description="Helical" evidence="7">
    <location>
        <begin position="144"/>
        <end position="162"/>
    </location>
</feature>
<protein>
    <submittedName>
        <fullName evidence="9">ABC transporter permease subunit</fullName>
    </submittedName>
</protein>
<keyword evidence="4 7" id="KW-0812">Transmembrane</keyword>
<evidence type="ECO:0000256" key="7">
    <source>
        <dbReference type="RuleBase" id="RU363032"/>
    </source>
</evidence>
<keyword evidence="2 7" id="KW-0813">Transport</keyword>
<evidence type="ECO:0000256" key="1">
    <source>
        <dbReference type="ARBA" id="ARBA00004651"/>
    </source>
</evidence>
<dbReference type="PROSITE" id="PS50928">
    <property type="entry name" value="ABC_TM1"/>
    <property type="match status" value="1"/>
</dbReference>
<dbReference type="CDD" id="cd06261">
    <property type="entry name" value="TM_PBP2"/>
    <property type="match status" value="1"/>
</dbReference>
<evidence type="ECO:0000256" key="6">
    <source>
        <dbReference type="ARBA" id="ARBA00023136"/>
    </source>
</evidence>
<keyword evidence="3" id="KW-1003">Cell membrane</keyword>
<evidence type="ECO:0000259" key="8">
    <source>
        <dbReference type="PROSITE" id="PS50928"/>
    </source>
</evidence>
<evidence type="ECO:0000256" key="3">
    <source>
        <dbReference type="ARBA" id="ARBA00022475"/>
    </source>
</evidence>
<feature type="transmembrane region" description="Helical" evidence="7">
    <location>
        <begin position="112"/>
        <end position="132"/>
    </location>
</feature>
<dbReference type="Proteomes" id="UP000740605">
    <property type="component" value="Unassembled WGS sequence"/>
</dbReference>
<keyword evidence="5 7" id="KW-1133">Transmembrane helix</keyword>
<dbReference type="SUPFAM" id="SSF161098">
    <property type="entry name" value="MetI-like"/>
    <property type="match status" value="1"/>
</dbReference>
<feature type="domain" description="ABC transmembrane type-1" evidence="8">
    <location>
        <begin position="104"/>
        <end position="286"/>
    </location>
</feature>
<organism evidence="9 10">
    <name type="scientific">Microbacterium flavum</name>
    <dbReference type="NCBI Taxonomy" id="415216"/>
    <lineage>
        <taxon>Bacteria</taxon>
        <taxon>Bacillati</taxon>
        <taxon>Actinomycetota</taxon>
        <taxon>Actinomycetes</taxon>
        <taxon>Micrococcales</taxon>
        <taxon>Microbacteriaceae</taxon>
        <taxon>Microbacterium</taxon>
    </lineage>
</organism>
<keyword evidence="10" id="KW-1185">Reference proteome</keyword>
<comment type="similarity">
    <text evidence="7">Belongs to the binding-protein-dependent transport system permease family.</text>
</comment>
<evidence type="ECO:0000313" key="10">
    <source>
        <dbReference type="Proteomes" id="UP000740605"/>
    </source>
</evidence>
<proteinExistence type="inferred from homology"/>
<reference evidence="9 10" key="1">
    <citation type="submission" date="2021-03" db="EMBL/GenBank/DDBJ databases">
        <title>Microbacterium pauli sp. nov., isolated from microfiltered milk.</title>
        <authorList>
            <person name="Bellassi P."/>
            <person name="Fontana A."/>
            <person name="Callegari M.L."/>
            <person name="Lorenzo M."/>
            <person name="Cappa F."/>
        </authorList>
    </citation>
    <scope>NUCLEOTIDE SEQUENCE [LARGE SCALE GENOMIC DNA]</scope>
    <source>
        <strain evidence="9 10">DSM 18909</strain>
    </source>
</reference>
<dbReference type="PANTHER" id="PTHR30151">
    <property type="entry name" value="ALKANE SULFONATE ABC TRANSPORTER-RELATED, MEMBRANE SUBUNIT"/>
    <property type="match status" value="1"/>
</dbReference>
<feature type="transmembrane region" description="Helical" evidence="7">
    <location>
        <begin position="48"/>
        <end position="66"/>
    </location>
</feature>
<dbReference type="Pfam" id="PF00528">
    <property type="entry name" value="BPD_transp_1"/>
    <property type="match status" value="1"/>
</dbReference>
<evidence type="ECO:0000256" key="5">
    <source>
        <dbReference type="ARBA" id="ARBA00022989"/>
    </source>
</evidence>
<name>A0ABS5XZ69_9MICO</name>
<feature type="transmembrane region" description="Helical" evidence="7">
    <location>
        <begin position="168"/>
        <end position="188"/>
    </location>
</feature>
<keyword evidence="6 7" id="KW-0472">Membrane</keyword>
<dbReference type="InterPro" id="IPR000515">
    <property type="entry name" value="MetI-like"/>
</dbReference>
<dbReference type="InterPro" id="IPR035906">
    <property type="entry name" value="MetI-like_sf"/>
</dbReference>
<dbReference type="PANTHER" id="PTHR30151:SF20">
    <property type="entry name" value="ABC TRANSPORTER PERMEASE PROTEIN HI_0355-RELATED"/>
    <property type="match status" value="1"/>
</dbReference>
<dbReference type="RefSeq" id="WP_215488621.1">
    <property type="nucleotide sequence ID" value="NZ_BAAAPJ010000005.1"/>
</dbReference>
<accession>A0ABS5XZ69</accession>
<sequence length="303" mass="31710">MTDTRSAPAVPAVPATPTAQLALKADPAALARLRADRRRATLRSFGRSLLNALITFVVLLVLWQAVVSLTGISPYVAKGPVDVWRFLFVGEDAGAHRDQLMPLLGQTLLDSVTGFVVGMLVAIALAVAFSLSSAVEAGVMPLVLLLRTIPLVSIAPVIILITGRGTTASVAVIGTVVVLFPALANVLFGLSRASRQSLDVVHVYGGGRFTALRKVNIPGALPSVFAAMRVSVPSAVTGALLAEWLSTGTGIGGAILKFNAQAQFAQLWTSIALITIITLLLYNLVQIIENIVLARMGMSVSIA</sequence>
<evidence type="ECO:0000256" key="2">
    <source>
        <dbReference type="ARBA" id="ARBA00022448"/>
    </source>
</evidence>
<comment type="subcellular location">
    <subcellularLocation>
        <location evidence="1 7">Cell membrane</location>
        <topology evidence="1 7">Multi-pass membrane protein</topology>
    </subcellularLocation>
</comment>
<dbReference type="Gene3D" id="1.10.3720.10">
    <property type="entry name" value="MetI-like"/>
    <property type="match status" value="1"/>
</dbReference>
<comment type="caution">
    <text evidence="9">The sequence shown here is derived from an EMBL/GenBank/DDBJ whole genome shotgun (WGS) entry which is preliminary data.</text>
</comment>
<evidence type="ECO:0000313" key="9">
    <source>
        <dbReference type="EMBL" id="MBT8799387.1"/>
    </source>
</evidence>